<dbReference type="Proteomes" id="UP001186974">
    <property type="component" value="Unassembled WGS sequence"/>
</dbReference>
<sequence>MRDHQAEIEKQTSRERSIRPSATPQLTPSTPIGPPPGAPKGPSGKPSHFMKPPQGPREREVPPPRPAAHSLVEQEPLLPQMKRKPYLFIAHCYVPVLGTTIPHLKKRMKMYDWREIRVDMTGYFITFDNSKIGEEECVRCYTECNMQALFTYVMNIELHQYGNPNHVRSPSPVKRKEDKRTKDTAEKLRKAEEADYEQEKKARAQVLDPVKGALELLRPQLRDIILGDIKSKIAAPALYDFLDPTRHVAKRRKLNISDPPSNENKPTVGFGRGDLTPFAATPDYKGGYGAHRKPFSRRDPNIRHGRQKDREILRPVNAFLDERRRQTVPKRREAIQPLHRRLANFYESEDESDDENKASNRSEEQDSRSISRMSQTPSRIELEDETRTPKHKRRKVDEAGWGAESDDEVLDAEAKRFLGHLIHKEPEDMAMRELEQVLMTLPRSSKLRQRASAE</sequence>
<name>A0ACC3CWS4_9PEZI</name>
<comment type="caution">
    <text evidence="1">The sequence shown here is derived from an EMBL/GenBank/DDBJ whole genome shotgun (WGS) entry which is preliminary data.</text>
</comment>
<protein>
    <submittedName>
        <fullName evidence="1">Uncharacterized protein</fullName>
    </submittedName>
</protein>
<feature type="non-terminal residue" evidence="1">
    <location>
        <position position="454"/>
    </location>
</feature>
<evidence type="ECO:0000313" key="1">
    <source>
        <dbReference type="EMBL" id="KAK3045747.1"/>
    </source>
</evidence>
<keyword evidence="2" id="KW-1185">Reference proteome</keyword>
<evidence type="ECO:0000313" key="2">
    <source>
        <dbReference type="Proteomes" id="UP001186974"/>
    </source>
</evidence>
<accession>A0ACC3CWS4</accession>
<dbReference type="EMBL" id="JAWDJW010010556">
    <property type="protein sequence ID" value="KAK3045747.1"/>
    <property type="molecule type" value="Genomic_DNA"/>
</dbReference>
<proteinExistence type="predicted"/>
<reference evidence="1" key="1">
    <citation type="submission" date="2024-09" db="EMBL/GenBank/DDBJ databases">
        <title>Black Yeasts Isolated from many extreme environments.</title>
        <authorList>
            <person name="Coleine C."/>
            <person name="Stajich J.E."/>
            <person name="Selbmann L."/>
        </authorList>
    </citation>
    <scope>NUCLEOTIDE SEQUENCE</scope>
    <source>
        <strain evidence="1">CCFEE 5737</strain>
    </source>
</reference>
<organism evidence="1 2">
    <name type="scientific">Coniosporium uncinatum</name>
    <dbReference type="NCBI Taxonomy" id="93489"/>
    <lineage>
        <taxon>Eukaryota</taxon>
        <taxon>Fungi</taxon>
        <taxon>Dikarya</taxon>
        <taxon>Ascomycota</taxon>
        <taxon>Pezizomycotina</taxon>
        <taxon>Dothideomycetes</taxon>
        <taxon>Dothideomycetes incertae sedis</taxon>
        <taxon>Coniosporium</taxon>
    </lineage>
</organism>
<gene>
    <name evidence="1" type="ORF">LTS18_013601</name>
</gene>